<organism evidence="1">
    <name type="scientific">Rhizophagus irregularis (strain DAOM 181602 / DAOM 197198 / MUCL 43194)</name>
    <name type="common">Arbuscular mycorrhizal fungus</name>
    <name type="synonym">Glomus intraradices</name>
    <dbReference type="NCBI Taxonomy" id="747089"/>
    <lineage>
        <taxon>Eukaryota</taxon>
        <taxon>Fungi</taxon>
        <taxon>Fungi incertae sedis</taxon>
        <taxon>Mucoromycota</taxon>
        <taxon>Glomeromycotina</taxon>
        <taxon>Glomeromycetes</taxon>
        <taxon>Glomerales</taxon>
        <taxon>Glomeraceae</taxon>
        <taxon>Rhizophagus</taxon>
    </lineage>
</organism>
<dbReference type="EMBL" id="KI294325">
    <property type="protein sequence ID" value="ESA04417.1"/>
    <property type="molecule type" value="Genomic_DNA"/>
</dbReference>
<name>U9TAG5_RHIID</name>
<accession>U9TAG5</accession>
<proteinExistence type="predicted"/>
<sequence length="102" mass="11068">MNISGQTGDERNMSAALQQERSDDIVGSCSLVSCVVELKDRKEGGRYQAVVHYIPDLNIIDGEKFTKLILSLAINVVSSMKAVVLNVKYSSISLSLDCTSSL</sequence>
<evidence type="ECO:0000313" key="1">
    <source>
        <dbReference type="EMBL" id="ESA04417.1"/>
    </source>
</evidence>
<dbReference type="AlphaFoldDB" id="U9TAG5"/>
<reference evidence="1" key="1">
    <citation type="submission" date="2013-07" db="EMBL/GenBank/DDBJ databases">
        <title>The genome of an arbuscular mycorrhizal fungus provides insights into the evolution of the oldest plant symbiosis.</title>
        <authorList>
            <consortium name="DOE Joint Genome Institute"/>
            <person name="Tisserant E."/>
            <person name="Malbreil M."/>
            <person name="Kuo A."/>
            <person name="Kohler A."/>
            <person name="Symeonidi A."/>
            <person name="Balestrini R."/>
            <person name="Charron P."/>
            <person name="Duensing N."/>
            <person name="Frei-dit-Frey N."/>
            <person name="Gianinazzi-Pearson V."/>
            <person name="Gilbert B."/>
            <person name="Handa Y."/>
            <person name="Hijri M."/>
            <person name="Kaul R."/>
            <person name="Kawaguchi M."/>
            <person name="Krajinski F."/>
            <person name="Lammers P."/>
            <person name="Lapierre D."/>
            <person name="Masclaux F.G."/>
            <person name="Murat C."/>
            <person name="Morin E."/>
            <person name="Ndikumana S."/>
            <person name="Pagni M."/>
            <person name="Petitpierre D."/>
            <person name="Requena N."/>
            <person name="Rosikiewicz P."/>
            <person name="Riley R."/>
            <person name="Saito K."/>
            <person name="San Clemente H."/>
            <person name="Shapiro H."/>
            <person name="van Tuinen D."/>
            <person name="Becard G."/>
            <person name="Bonfante P."/>
            <person name="Paszkowski U."/>
            <person name="Shachar-Hill Y."/>
            <person name="Young J.P."/>
            <person name="Sanders I.R."/>
            <person name="Henrissat B."/>
            <person name="Rensing S.A."/>
            <person name="Grigoriev I.V."/>
            <person name="Corradi N."/>
            <person name="Roux C."/>
            <person name="Martin F."/>
        </authorList>
    </citation>
    <scope>NUCLEOTIDE SEQUENCE</scope>
    <source>
        <strain evidence="1">DAOM 197198</strain>
    </source>
</reference>
<gene>
    <name evidence="1" type="ORF">GLOINDRAFT_4612</name>
</gene>
<protein>
    <submittedName>
        <fullName evidence="1">Uncharacterized protein</fullName>
    </submittedName>
</protein>
<dbReference type="HOGENOM" id="CLU_2278942_0_0_1"/>